<protein>
    <recommendedName>
        <fullName evidence="1">C-type lectin domain-containing protein</fullName>
    </recommendedName>
</protein>
<evidence type="ECO:0000259" key="1">
    <source>
        <dbReference type="PROSITE" id="PS50041"/>
    </source>
</evidence>
<evidence type="ECO:0000313" key="2">
    <source>
        <dbReference type="EMBL" id="ESN93502.1"/>
    </source>
</evidence>
<dbReference type="InterPro" id="IPR016186">
    <property type="entry name" value="C-type_lectin-like/link_sf"/>
</dbReference>
<dbReference type="HOGENOM" id="CLU_1005700_0_0_1"/>
<dbReference type="InterPro" id="IPR001304">
    <property type="entry name" value="C-type_lectin-like"/>
</dbReference>
<reference evidence="3" key="3">
    <citation type="submission" date="2015-06" db="UniProtKB">
        <authorList>
            <consortium name="EnsemblMetazoa"/>
        </authorList>
    </citation>
    <scope>IDENTIFICATION</scope>
</reference>
<dbReference type="SUPFAM" id="SSF56436">
    <property type="entry name" value="C-type lectin-like"/>
    <property type="match status" value="1"/>
</dbReference>
<reference evidence="4" key="1">
    <citation type="submission" date="2012-12" db="EMBL/GenBank/DDBJ databases">
        <authorList>
            <person name="Hellsten U."/>
            <person name="Grimwood J."/>
            <person name="Chapman J.A."/>
            <person name="Shapiro H."/>
            <person name="Aerts A."/>
            <person name="Otillar R.P."/>
            <person name="Terry A.Y."/>
            <person name="Boore J.L."/>
            <person name="Simakov O."/>
            <person name="Marletaz F."/>
            <person name="Cho S.-J."/>
            <person name="Edsinger-Gonzales E."/>
            <person name="Havlak P."/>
            <person name="Kuo D.-H."/>
            <person name="Larsson T."/>
            <person name="Lv J."/>
            <person name="Arendt D."/>
            <person name="Savage R."/>
            <person name="Osoegawa K."/>
            <person name="de Jong P."/>
            <person name="Lindberg D.R."/>
            <person name="Seaver E.C."/>
            <person name="Weisblat D.A."/>
            <person name="Putnam N.H."/>
            <person name="Grigoriev I.V."/>
            <person name="Rokhsar D.S."/>
        </authorList>
    </citation>
    <scope>NUCLEOTIDE SEQUENCE</scope>
</reference>
<dbReference type="SMART" id="SM00034">
    <property type="entry name" value="CLECT"/>
    <property type="match status" value="1"/>
</dbReference>
<dbReference type="CTD" id="20207865"/>
<proteinExistence type="predicted"/>
<name>T1FGB6_HELRO</name>
<dbReference type="Gene3D" id="3.10.100.10">
    <property type="entry name" value="Mannose-Binding Protein A, subunit A"/>
    <property type="match status" value="1"/>
</dbReference>
<gene>
    <name evidence="3" type="primary">20207865</name>
    <name evidence="2" type="ORF">HELRODRAFT_180819</name>
</gene>
<accession>T1FGB6</accession>
<dbReference type="CDD" id="cd00037">
    <property type="entry name" value="CLECT"/>
    <property type="match status" value="1"/>
</dbReference>
<dbReference type="GO" id="GO:0006955">
    <property type="term" value="P:immune response"/>
    <property type="evidence" value="ECO:0000318"/>
    <property type="project" value="GO_Central"/>
</dbReference>
<dbReference type="GO" id="GO:0030246">
    <property type="term" value="F:carbohydrate binding"/>
    <property type="evidence" value="ECO:0000318"/>
    <property type="project" value="GO_Central"/>
</dbReference>
<keyword evidence="4" id="KW-1185">Reference proteome</keyword>
<dbReference type="GO" id="GO:0038187">
    <property type="term" value="F:pattern recognition receptor activity"/>
    <property type="evidence" value="ECO:0000318"/>
    <property type="project" value="GO_Central"/>
</dbReference>
<dbReference type="KEGG" id="hro:HELRODRAFT_180819"/>
<dbReference type="GO" id="GO:0009897">
    <property type="term" value="C:external side of plasma membrane"/>
    <property type="evidence" value="ECO:0000318"/>
    <property type="project" value="GO_Central"/>
</dbReference>
<evidence type="ECO:0000313" key="4">
    <source>
        <dbReference type="Proteomes" id="UP000015101"/>
    </source>
</evidence>
<sequence length="277" mass="30991">MYRQHYLLVYILAIKLPSPSSSVQQASSTLSADPMPESGVRYSKHLDAFTNAEICAQILDKSVFIPARSRLNCLHYCASTYQLDCTGINYYPDAKSCLLLRNGAFNNYTSGLPCRGHYRSDCPANFYNSFRNRKCYSLRIGKWNWNDSQRTCNGMHPASHAVIISDADEKAYVNRFLYSILSPSSTCAVFLGSSTTPTYDVWSAGAMTYLNSVAQPFAWYPYPGVKISFGGYSCWNSGEPNGYFDGLTLYCVEIYFDTCCNDTPCSLAKCVLCEVDQ</sequence>
<dbReference type="EnsemblMetazoa" id="HelroT180819">
    <property type="protein sequence ID" value="HelroP180819"/>
    <property type="gene ID" value="HelroG180819"/>
</dbReference>
<dbReference type="PROSITE" id="PS50041">
    <property type="entry name" value="C_TYPE_LECTIN_2"/>
    <property type="match status" value="1"/>
</dbReference>
<dbReference type="RefSeq" id="XP_009028366.1">
    <property type="nucleotide sequence ID" value="XM_009030118.1"/>
</dbReference>
<dbReference type="EMBL" id="KB097605">
    <property type="protein sequence ID" value="ESN93502.1"/>
    <property type="molecule type" value="Genomic_DNA"/>
</dbReference>
<organism evidence="3 4">
    <name type="scientific">Helobdella robusta</name>
    <name type="common">Californian leech</name>
    <dbReference type="NCBI Taxonomy" id="6412"/>
    <lineage>
        <taxon>Eukaryota</taxon>
        <taxon>Metazoa</taxon>
        <taxon>Spiralia</taxon>
        <taxon>Lophotrochozoa</taxon>
        <taxon>Annelida</taxon>
        <taxon>Clitellata</taxon>
        <taxon>Hirudinea</taxon>
        <taxon>Rhynchobdellida</taxon>
        <taxon>Glossiphoniidae</taxon>
        <taxon>Helobdella</taxon>
    </lineage>
</organism>
<feature type="domain" description="C-type lectin" evidence="1">
    <location>
        <begin position="131"/>
        <end position="274"/>
    </location>
</feature>
<dbReference type="AlphaFoldDB" id="T1FGB6"/>
<dbReference type="InParanoid" id="T1FGB6"/>
<dbReference type="Proteomes" id="UP000015101">
    <property type="component" value="Unassembled WGS sequence"/>
</dbReference>
<dbReference type="InterPro" id="IPR016187">
    <property type="entry name" value="CTDL_fold"/>
</dbReference>
<reference evidence="2 4" key="2">
    <citation type="journal article" date="2013" name="Nature">
        <title>Insights into bilaterian evolution from three spiralian genomes.</title>
        <authorList>
            <person name="Simakov O."/>
            <person name="Marletaz F."/>
            <person name="Cho S.J."/>
            <person name="Edsinger-Gonzales E."/>
            <person name="Havlak P."/>
            <person name="Hellsten U."/>
            <person name="Kuo D.H."/>
            <person name="Larsson T."/>
            <person name="Lv J."/>
            <person name="Arendt D."/>
            <person name="Savage R."/>
            <person name="Osoegawa K."/>
            <person name="de Jong P."/>
            <person name="Grimwood J."/>
            <person name="Chapman J.A."/>
            <person name="Shapiro H."/>
            <person name="Aerts A."/>
            <person name="Otillar R.P."/>
            <person name="Terry A.Y."/>
            <person name="Boore J.L."/>
            <person name="Grigoriev I.V."/>
            <person name="Lindberg D.R."/>
            <person name="Seaver E.C."/>
            <person name="Weisblat D.A."/>
            <person name="Putnam N.H."/>
            <person name="Rokhsar D.S."/>
        </authorList>
    </citation>
    <scope>NUCLEOTIDE SEQUENCE</scope>
</reference>
<dbReference type="EMBL" id="AMQM01007383">
    <property type="status" value="NOT_ANNOTATED_CDS"/>
    <property type="molecule type" value="Genomic_DNA"/>
</dbReference>
<evidence type="ECO:0000313" key="3">
    <source>
        <dbReference type="EnsemblMetazoa" id="HelroP180819"/>
    </source>
</evidence>
<dbReference type="GeneID" id="20207865"/>